<dbReference type="EMBL" id="JAPEVB010000003">
    <property type="protein sequence ID" value="KAJ4391056.1"/>
    <property type="molecule type" value="Genomic_DNA"/>
</dbReference>
<reference evidence="2" key="1">
    <citation type="submission" date="2022-10" db="EMBL/GenBank/DDBJ databases">
        <title>Tapping the CABI collections for fungal endophytes: first genome assemblies for Collariella, Neodidymelliopsis, Ascochyta clinopodiicola, Didymella pomorum, Didymosphaeria variabile, Neocosmospora piperis and Neocucurbitaria cava.</title>
        <authorList>
            <person name="Hill R."/>
        </authorList>
    </citation>
    <scope>NUCLEOTIDE SEQUENCE</scope>
    <source>
        <strain evidence="2">IMI 355082</strain>
    </source>
</reference>
<organism evidence="2 3">
    <name type="scientific">Gnomoniopsis smithogilvyi</name>
    <dbReference type="NCBI Taxonomy" id="1191159"/>
    <lineage>
        <taxon>Eukaryota</taxon>
        <taxon>Fungi</taxon>
        <taxon>Dikarya</taxon>
        <taxon>Ascomycota</taxon>
        <taxon>Pezizomycotina</taxon>
        <taxon>Sordariomycetes</taxon>
        <taxon>Sordariomycetidae</taxon>
        <taxon>Diaporthales</taxon>
        <taxon>Gnomoniaceae</taxon>
        <taxon>Gnomoniopsis</taxon>
    </lineage>
</organism>
<keyword evidence="3" id="KW-1185">Reference proteome</keyword>
<dbReference type="Pfam" id="PF06985">
    <property type="entry name" value="HET"/>
    <property type="match status" value="1"/>
</dbReference>
<evidence type="ECO:0000313" key="2">
    <source>
        <dbReference type="EMBL" id="KAJ4391056.1"/>
    </source>
</evidence>
<dbReference type="InterPro" id="IPR052895">
    <property type="entry name" value="HetReg/Transcr_Mod"/>
</dbReference>
<protein>
    <recommendedName>
        <fullName evidence="1">Heterokaryon incompatibility domain-containing protein</fullName>
    </recommendedName>
</protein>
<proteinExistence type="predicted"/>
<feature type="domain" description="Heterokaryon incompatibility" evidence="1">
    <location>
        <begin position="56"/>
        <end position="199"/>
    </location>
</feature>
<evidence type="ECO:0000259" key="1">
    <source>
        <dbReference type="Pfam" id="PF06985"/>
    </source>
</evidence>
<name>A0A9W9CXE4_9PEZI</name>
<dbReference type="AlphaFoldDB" id="A0A9W9CXE4"/>
<accession>A0A9W9CXE4</accession>
<comment type="caution">
    <text evidence="2">The sequence shown here is derived from an EMBL/GenBank/DDBJ whole genome shotgun (WGS) entry which is preliminary data.</text>
</comment>
<dbReference type="OrthoDB" id="2157530at2759"/>
<dbReference type="PANTHER" id="PTHR24148:SF82">
    <property type="entry name" value="HETEROKARYON INCOMPATIBILITY DOMAIN-CONTAINING PROTEIN"/>
    <property type="match status" value="1"/>
</dbReference>
<sequence length="557" mass="64464">MLVSKAQFEQNHNLPPINSDAAEIRIIELQPHGGSKDSRLVGNYQVKSLNDLDISYEALSYAWGTDNRHREAIVMDGREVSVTGPLANALRRLRLKTDIRYLWADAICINQEDTDEKTKQVGMMGRVYRTCSQCNIWLGVLGSVSSEDAKGAIEMITCVAKQEPTPSWFKNTERHKGVQHAIRDLMTRPWWSRIWTVQEAFLPRRAMIYYGPYQLPWTTLDQASETLMDGHVSFKVEAFMPSNDITIPMRALRFCETDNYTHLLHRWRFRWASDPRDKVFGLAGIRGKPCDYTLDAKRLYRDVMVGLIQDARDLHPMIGMRNEEHVVEGLPSWVVDWTRPKDKSKWRENYWEYWELYSVSRWRWHYGADKGVPQIGETLDFHDLWTLKLNGRFVDKVAVVERPEDVSGKLDATSLETLVLFGSQRWRKLVSRYEELFPPSESIETDGMLLKLWQLVAGRFLPERPEVGEDRVKWVEQIITKEPLFVTEKGLVGFGQWGTNPGHEVWIVGGSAWPFVLHKFFDPTTSDDLDFRFIGECIVPTIMSGQAPGKNVQFRLH</sequence>
<dbReference type="InterPro" id="IPR010730">
    <property type="entry name" value="HET"/>
</dbReference>
<gene>
    <name evidence="2" type="ORF">N0V93_004670</name>
</gene>
<dbReference type="PANTHER" id="PTHR24148">
    <property type="entry name" value="ANKYRIN REPEAT DOMAIN-CONTAINING PROTEIN 39 HOMOLOG-RELATED"/>
    <property type="match status" value="1"/>
</dbReference>
<evidence type="ECO:0000313" key="3">
    <source>
        <dbReference type="Proteomes" id="UP001140453"/>
    </source>
</evidence>
<dbReference type="Proteomes" id="UP001140453">
    <property type="component" value="Unassembled WGS sequence"/>
</dbReference>